<evidence type="ECO:0000256" key="4">
    <source>
        <dbReference type="ARBA" id="ARBA00022679"/>
    </source>
</evidence>
<dbReference type="InterPro" id="IPR042081">
    <property type="entry name" value="RNA_2'-PTrans_C"/>
</dbReference>
<organism evidence="7 8">
    <name type="scientific">Saccharomycodes ludwigii</name>
    <dbReference type="NCBI Taxonomy" id="36035"/>
    <lineage>
        <taxon>Eukaryota</taxon>
        <taxon>Fungi</taxon>
        <taxon>Dikarya</taxon>
        <taxon>Ascomycota</taxon>
        <taxon>Saccharomycotina</taxon>
        <taxon>Saccharomycetes</taxon>
        <taxon>Saccharomycodales</taxon>
        <taxon>Saccharomycodaceae</taxon>
        <taxon>Saccharomycodes</taxon>
    </lineage>
</organism>
<keyword evidence="4 7" id="KW-0808">Transferase</keyword>
<dbReference type="PANTHER" id="PTHR12684">
    <property type="entry name" value="PUTATIVE PHOSPHOTRANSFERASE"/>
    <property type="match status" value="1"/>
</dbReference>
<evidence type="ECO:0000256" key="3">
    <source>
        <dbReference type="ARBA" id="ARBA00012007"/>
    </source>
</evidence>
<keyword evidence="5" id="KW-0520">NAD</keyword>
<comment type="similarity">
    <text evidence="2">Belongs to the KptA/TPT1 family.</text>
</comment>
<evidence type="ECO:0000256" key="2">
    <source>
        <dbReference type="ARBA" id="ARBA00009836"/>
    </source>
</evidence>
<name>A0A376B564_9ASCO</name>
<dbReference type="EMBL" id="UFAJ01000212">
    <property type="protein sequence ID" value="SSD59828.1"/>
    <property type="molecule type" value="Genomic_DNA"/>
</dbReference>
<comment type="catalytic activity">
    <reaction evidence="6">
        <text>2'-phospho-[ligated tRNA] + NAD(+) = mature tRNA + ADP-alpha-D-ribose 1'',2''-cyclic phosphate + nicotinamide</text>
        <dbReference type="Rhea" id="RHEA:23324"/>
        <dbReference type="Rhea" id="RHEA-COMP:11106"/>
        <dbReference type="Rhea" id="RHEA-COMP:11107"/>
        <dbReference type="ChEBI" id="CHEBI:17154"/>
        <dbReference type="ChEBI" id="CHEBI:57540"/>
        <dbReference type="ChEBI" id="CHEBI:76596"/>
        <dbReference type="ChEBI" id="CHEBI:82883"/>
        <dbReference type="ChEBI" id="CHEBI:85027"/>
        <dbReference type="EC" id="2.7.1.160"/>
    </reaction>
</comment>
<protein>
    <recommendedName>
        <fullName evidence="3">2'-phosphotransferase</fullName>
        <ecNumber evidence="3">2.7.1.160</ecNumber>
    </recommendedName>
</protein>
<dbReference type="PANTHER" id="PTHR12684:SF2">
    <property type="entry name" value="TRNA 2'-PHOSPHOTRANSFERASE 1"/>
    <property type="match status" value="1"/>
</dbReference>
<dbReference type="GO" id="GO:0006388">
    <property type="term" value="P:tRNA splicing, via endonucleolytic cleavage and ligation"/>
    <property type="evidence" value="ECO:0007669"/>
    <property type="project" value="TreeGrafter"/>
</dbReference>
<dbReference type="GO" id="GO:0000215">
    <property type="term" value="F:tRNA 2'-phosphotransferase activity"/>
    <property type="evidence" value="ECO:0007669"/>
    <property type="project" value="UniProtKB-EC"/>
</dbReference>
<dbReference type="OrthoDB" id="419694at2759"/>
<accession>A0A376B564</accession>
<dbReference type="Pfam" id="PF01885">
    <property type="entry name" value="PTS_2-RNA"/>
    <property type="match status" value="1"/>
</dbReference>
<dbReference type="SUPFAM" id="SSF56399">
    <property type="entry name" value="ADP-ribosylation"/>
    <property type="match status" value="1"/>
</dbReference>
<evidence type="ECO:0000313" key="7">
    <source>
        <dbReference type="EMBL" id="SSD59828.1"/>
    </source>
</evidence>
<evidence type="ECO:0000256" key="5">
    <source>
        <dbReference type="ARBA" id="ARBA00023027"/>
    </source>
</evidence>
<comment type="function">
    <text evidence="1">Catalyzes the last step of tRNA splicing, the transfer of the splice junction 2'-phosphate from ligated tRNA to NAD to produce ADP-ribose 1''-2'' cyclic phosphate.</text>
</comment>
<dbReference type="Gene3D" id="3.20.170.30">
    <property type="match status" value="1"/>
</dbReference>
<dbReference type="VEuPathDB" id="FungiDB:SCODWIG_01589"/>
<evidence type="ECO:0000256" key="1">
    <source>
        <dbReference type="ARBA" id="ARBA00003343"/>
    </source>
</evidence>
<dbReference type="Proteomes" id="UP000262825">
    <property type="component" value="Unassembled WGS sequence"/>
</dbReference>
<dbReference type="InterPro" id="IPR042080">
    <property type="entry name" value="RNA_2'-PTrans_N"/>
</dbReference>
<dbReference type="EC" id="2.7.1.160" evidence="3"/>
<dbReference type="AlphaFoldDB" id="A0A376B564"/>
<sequence length="256" mass="29406">MTDSNKKRDILISKALSYLLRHGAIKEQLNIGTDGYVLLNELLQHNRLKSHKATKQDIIRIVATNDKQRFQLERLENDDGILLEEYKIRATQGHSIKSIENDKILVKINDYPYDSLIHGTSLKNIILILKSCYGLSRMNRNHIHLSPGIIGKDKYVISGMRYNTEIFIYLNFHRMMKDGGITIYRSVNNVFLVEDNIPIDYFEKIVYMVNKESNTGPQGGVVEKKQQELIQLCKEHGIKLLVVDNSFVPVIPDSGH</sequence>
<dbReference type="InterPro" id="IPR002745">
    <property type="entry name" value="Ptrans_KptA/Tpt1"/>
</dbReference>
<evidence type="ECO:0000256" key="6">
    <source>
        <dbReference type="ARBA" id="ARBA00047949"/>
    </source>
</evidence>
<proteinExistence type="inferred from homology"/>
<evidence type="ECO:0000313" key="8">
    <source>
        <dbReference type="Proteomes" id="UP000262825"/>
    </source>
</evidence>
<gene>
    <name evidence="7" type="ORF">SCODWIG_01589</name>
</gene>
<dbReference type="Gene3D" id="1.10.10.970">
    <property type="entry name" value="RNA 2'-phosphotransferase, Tpt1/KptA family, N-terminal domain"/>
    <property type="match status" value="1"/>
</dbReference>
<keyword evidence="8" id="KW-1185">Reference proteome</keyword>
<reference evidence="8" key="1">
    <citation type="submission" date="2018-06" db="EMBL/GenBank/DDBJ databases">
        <authorList>
            <person name="Guldener U."/>
        </authorList>
    </citation>
    <scope>NUCLEOTIDE SEQUENCE [LARGE SCALE GENOMIC DNA]</scope>
    <source>
        <strain evidence="8">UTAD17</strain>
    </source>
</reference>